<dbReference type="Pfam" id="PF09375">
    <property type="entry name" value="Peptidase_M75"/>
    <property type="match status" value="1"/>
</dbReference>
<dbReference type="Gene3D" id="1.20.1420.20">
    <property type="entry name" value="M75 peptidase, HXXE motif"/>
    <property type="match status" value="1"/>
</dbReference>
<proteinExistence type="predicted"/>
<dbReference type="InterPro" id="IPR034984">
    <property type="entry name" value="Imelysin-like_IPPA"/>
</dbReference>
<evidence type="ECO:0000256" key="2">
    <source>
        <dbReference type="ARBA" id="ARBA00022729"/>
    </source>
</evidence>
<comment type="caution">
    <text evidence="5">The sequence shown here is derived from an EMBL/GenBank/DDBJ whole genome shotgun (WGS) entry which is preliminary data.</text>
</comment>
<sequence length="329" mass="35256">MRHVAKLLAAALLLTGPARADVSTLIDRQILPGYAAFAEETHVLAQTAVADCSRRSLRPSWNATFDAWLRVSHLNFGPVAEQGRSVIVAFWPDSRGATPATLARLIADADPIIESAAGTAQISVAARGLFALEYLLYDPRFTEGGQYTCDLIRALTSDLADVAEHIDTAWQKEFAETLRSAGAAGNSTYLTPREAQQALFTALVTGLEFNADQRLGRPMGSFERPRPKRAEAWRSARSLRNVTLSLAALRDLAAGLLDAPTPATDAAFERAIRLVAALEDPTFAEVATPQGRVRVEALQQAIHGARDAVLEEIGPELGVSAGFNAADGD</sequence>
<name>A0ABW5U060_9RHOB</name>
<feature type="signal peptide" evidence="3">
    <location>
        <begin position="1"/>
        <end position="20"/>
    </location>
</feature>
<evidence type="ECO:0000259" key="4">
    <source>
        <dbReference type="Pfam" id="PF09375"/>
    </source>
</evidence>
<dbReference type="EMBL" id="JBHUMP010000003">
    <property type="protein sequence ID" value="MFD2739159.1"/>
    <property type="molecule type" value="Genomic_DNA"/>
</dbReference>
<keyword evidence="2 3" id="KW-0732">Signal</keyword>
<evidence type="ECO:0000256" key="1">
    <source>
        <dbReference type="ARBA" id="ARBA00004196"/>
    </source>
</evidence>
<protein>
    <submittedName>
        <fullName evidence="5">Imelysin family protein</fullName>
    </submittedName>
</protein>
<comment type="subcellular location">
    <subcellularLocation>
        <location evidence="1">Cell envelope</location>
    </subcellularLocation>
</comment>
<evidence type="ECO:0000256" key="3">
    <source>
        <dbReference type="SAM" id="SignalP"/>
    </source>
</evidence>
<dbReference type="CDD" id="cd14659">
    <property type="entry name" value="Imelysin-like_IPPA"/>
    <property type="match status" value="1"/>
</dbReference>
<gene>
    <name evidence="5" type="ORF">ACFSUD_06245</name>
</gene>
<dbReference type="InterPro" id="IPR038352">
    <property type="entry name" value="Imelysin_sf"/>
</dbReference>
<reference evidence="6" key="1">
    <citation type="journal article" date="2019" name="Int. J. Syst. Evol. Microbiol.">
        <title>The Global Catalogue of Microorganisms (GCM) 10K type strain sequencing project: providing services to taxonomists for standard genome sequencing and annotation.</title>
        <authorList>
            <consortium name="The Broad Institute Genomics Platform"/>
            <consortium name="The Broad Institute Genome Sequencing Center for Infectious Disease"/>
            <person name="Wu L."/>
            <person name="Ma J."/>
        </authorList>
    </citation>
    <scope>NUCLEOTIDE SEQUENCE [LARGE SCALE GENOMIC DNA]</scope>
    <source>
        <strain evidence="6">TISTR 2562</strain>
    </source>
</reference>
<accession>A0ABW5U060</accession>
<feature type="domain" description="Imelysin-like" evidence="4">
    <location>
        <begin position="30"/>
        <end position="305"/>
    </location>
</feature>
<keyword evidence="6" id="KW-1185">Reference proteome</keyword>
<evidence type="ECO:0000313" key="5">
    <source>
        <dbReference type="EMBL" id="MFD2739159.1"/>
    </source>
</evidence>
<evidence type="ECO:0000313" key="6">
    <source>
        <dbReference type="Proteomes" id="UP001597474"/>
    </source>
</evidence>
<dbReference type="Proteomes" id="UP001597474">
    <property type="component" value="Unassembled WGS sequence"/>
</dbReference>
<dbReference type="RefSeq" id="WP_386372493.1">
    <property type="nucleotide sequence ID" value="NZ_JBHUMP010000003.1"/>
</dbReference>
<dbReference type="InterPro" id="IPR018976">
    <property type="entry name" value="Imelysin-like"/>
</dbReference>
<organism evidence="5 6">
    <name type="scientific">Sulfitobacter aestuarii</name>
    <dbReference type="NCBI Taxonomy" id="2161676"/>
    <lineage>
        <taxon>Bacteria</taxon>
        <taxon>Pseudomonadati</taxon>
        <taxon>Pseudomonadota</taxon>
        <taxon>Alphaproteobacteria</taxon>
        <taxon>Rhodobacterales</taxon>
        <taxon>Roseobacteraceae</taxon>
        <taxon>Sulfitobacter</taxon>
    </lineage>
</organism>
<feature type="chain" id="PRO_5046087621" evidence="3">
    <location>
        <begin position="21"/>
        <end position="329"/>
    </location>
</feature>